<dbReference type="Gene3D" id="2.60.120.10">
    <property type="entry name" value="Jelly Rolls"/>
    <property type="match status" value="1"/>
</dbReference>
<evidence type="ECO:0000259" key="4">
    <source>
        <dbReference type="PROSITE" id="PS50042"/>
    </source>
</evidence>
<dbReference type="InterPro" id="IPR018490">
    <property type="entry name" value="cNMP-bd_dom_sf"/>
</dbReference>
<gene>
    <name evidence="6" type="ORF">NX784_20395</name>
</gene>
<organism evidence="6 7">
    <name type="scientific">Massilia pinisoli</name>
    <dbReference type="NCBI Taxonomy" id="1772194"/>
    <lineage>
        <taxon>Bacteria</taxon>
        <taxon>Pseudomonadati</taxon>
        <taxon>Pseudomonadota</taxon>
        <taxon>Betaproteobacteria</taxon>
        <taxon>Burkholderiales</taxon>
        <taxon>Oxalobacteraceae</taxon>
        <taxon>Telluria group</taxon>
        <taxon>Massilia</taxon>
    </lineage>
</organism>
<evidence type="ECO:0000313" key="7">
    <source>
        <dbReference type="Proteomes" id="UP001204151"/>
    </source>
</evidence>
<dbReference type="Pfam" id="PF13545">
    <property type="entry name" value="HTH_Crp_2"/>
    <property type="match status" value="1"/>
</dbReference>
<dbReference type="InterPro" id="IPR036390">
    <property type="entry name" value="WH_DNA-bd_sf"/>
</dbReference>
<dbReference type="CDD" id="cd00092">
    <property type="entry name" value="HTH_CRP"/>
    <property type="match status" value="1"/>
</dbReference>
<dbReference type="PROSITE" id="PS50042">
    <property type="entry name" value="CNMP_BINDING_3"/>
    <property type="match status" value="1"/>
</dbReference>
<protein>
    <submittedName>
        <fullName evidence="6">Helix-turn-helix domain-containing protein</fullName>
    </submittedName>
</protein>
<dbReference type="EMBL" id="JANUGW010000017">
    <property type="protein sequence ID" value="MCS0583961.1"/>
    <property type="molecule type" value="Genomic_DNA"/>
</dbReference>
<dbReference type="Pfam" id="PF00027">
    <property type="entry name" value="cNMP_binding"/>
    <property type="match status" value="1"/>
</dbReference>
<dbReference type="SUPFAM" id="SSF51206">
    <property type="entry name" value="cAMP-binding domain-like"/>
    <property type="match status" value="1"/>
</dbReference>
<evidence type="ECO:0000256" key="1">
    <source>
        <dbReference type="ARBA" id="ARBA00023015"/>
    </source>
</evidence>
<comment type="caution">
    <text evidence="6">The sequence shown here is derived from an EMBL/GenBank/DDBJ whole genome shotgun (WGS) entry which is preliminary data.</text>
</comment>
<dbReference type="InterPro" id="IPR018335">
    <property type="entry name" value="Tscrpt_reg_HTH_Crp-type_CS"/>
</dbReference>
<keyword evidence="2" id="KW-0238">DNA-binding</keyword>
<dbReference type="InterPro" id="IPR036388">
    <property type="entry name" value="WH-like_DNA-bd_sf"/>
</dbReference>
<evidence type="ECO:0000256" key="2">
    <source>
        <dbReference type="ARBA" id="ARBA00023125"/>
    </source>
</evidence>
<name>A0ABT1ZVI2_9BURK</name>
<evidence type="ECO:0000259" key="5">
    <source>
        <dbReference type="PROSITE" id="PS51063"/>
    </source>
</evidence>
<dbReference type="RefSeq" id="WP_258818527.1">
    <property type="nucleotide sequence ID" value="NZ_JANUGW010000017.1"/>
</dbReference>
<dbReference type="PANTHER" id="PTHR24567">
    <property type="entry name" value="CRP FAMILY TRANSCRIPTIONAL REGULATORY PROTEIN"/>
    <property type="match status" value="1"/>
</dbReference>
<dbReference type="PROSITE" id="PS00042">
    <property type="entry name" value="HTH_CRP_1"/>
    <property type="match status" value="1"/>
</dbReference>
<dbReference type="CDD" id="cd00038">
    <property type="entry name" value="CAP_ED"/>
    <property type="match status" value="1"/>
</dbReference>
<dbReference type="InterPro" id="IPR012318">
    <property type="entry name" value="HTH_CRP"/>
</dbReference>
<dbReference type="SUPFAM" id="SSF46785">
    <property type="entry name" value="Winged helix' DNA-binding domain"/>
    <property type="match status" value="1"/>
</dbReference>
<keyword evidence="3" id="KW-0804">Transcription</keyword>
<feature type="domain" description="Cyclic nucleotide-binding" evidence="4">
    <location>
        <begin position="35"/>
        <end position="155"/>
    </location>
</feature>
<feature type="domain" description="HTH crp-type" evidence="5">
    <location>
        <begin position="169"/>
        <end position="242"/>
    </location>
</feature>
<keyword evidence="7" id="KW-1185">Reference proteome</keyword>
<dbReference type="PANTHER" id="PTHR24567:SF75">
    <property type="entry name" value="FUMARATE AND NITRATE REDUCTION REGULATORY PROTEIN"/>
    <property type="match status" value="1"/>
</dbReference>
<sequence>MDAQVFRIAPAGKSGGGQADEGGKCGRCAYRTLCLPLGLSERDLARVESAIGCRRRLVRGDVLFRAGQPFGNLFAVRFGHFMTSRSDYRGERYVTGFQMAGDMLGIDAIGNGEHASTATALEDSEVCEIPYARLQALMVELPQVMEHFHRTMSQEILRDQSAIRVLGILRADERLASLLLNLSGRYAMRGFSPRRFQLRMSRDDMARYLGLTLETVSRLLARFREQRLIRLDRRELEILDMARLETLATGVQGAAGR</sequence>
<dbReference type="SMART" id="SM00419">
    <property type="entry name" value="HTH_CRP"/>
    <property type="match status" value="1"/>
</dbReference>
<accession>A0ABT1ZVI2</accession>
<evidence type="ECO:0000256" key="3">
    <source>
        <dbReference type="ARBA" id="ARBA00023163"/>
    </source>
</evidence>
<dbReference type="PROSITE" id="PS51063">
    <property type="entry name" value="HTH_CRP_2"/>
    <property type="match status" value="1"/>
</dbReference>
<dbReference type="Gene3D" id="1.10.10.10">
    <property type="entry name" value="Winged helix-like DNA-binding domain superfamily/Winged helix DNA-binding domain"/>
    <property type="match status" value="1"/>
</dbReference>
<dbReference type="Proteomes" id="UP001204151">
    <property type="component" value="Unassembled WGS sequence"/>
</dbReference>
<evidence type="ECO:0000313" key="6">
    <source>
        <dbReference type="EMBL" id="MCS0583961.1"/>
    </source>
</evidence>
<dbReference type="SMART" id="SM00100">
    <property type="entry name" value="cNMP"/>
    <property type="match status" value="1"/>
</dbReference>
<dbReference type="PRINTS" id="PR00034">
    <property type="entry name" value="HTHCRP"/>
</dbReference>
<dbReference type="InterPro" id="IPR000595">
    <property type="entry name" value="cNMP-bd_dom"/>
</dbReference>
<dbReference type="InterPro" id="IPR050397">
    <property type="entry name" value="Env_Response_Regulators"/>
</dbReference>
<keyword evidence="1" id="KW-0805">Transcription regulation</keyword>
<dbReference type="InterPro" id="IPR014710">
    <property type="entry name" value="RmlC-like_jellyroll"/>
</dbReference>
<proteinExistence type="predicted"/>
<reference evidence="6 7" key="1">
    <citation type="submission" date="2022-08" db="EMBL/GenBank/DDBJ databases">
        <title>Reclassification of Massilia species as members of the genera Telluria, Duganella, Pseudoduganella, Mokoshia gen. nov. and Zemynaea gen. nov. using orthogonal and non-orthogonal genome-based approaches.</title>
        <authorList>
            <person name="Bowman J.P."/>
        </authorList>
    </citation>
    <scope>NUCLEOTIDE SEQUENCE [LARGE SCALE GENOMIC DNA]</scope>
    <source>
        <strain evidence="6 7">JCM 31316</strain>
    </source>
</reference>